<comment type="caution">
    <text evidence="4">The sequence shown here is derived from an EMBL/GenBank/DDBJ whole genome shotgun (WGS) entry which is preliminary data.</text>
</comment>
<gene>
    <name evidence="4" type="ORF">HanXRQr2_Chr05g0215911</name>
</gene>
<dbReference type="PANTHER" id="PTHR31672:SF13">
    <property type="entry name" value="F-BOX PROTEIN CPR30-LIKE"/>
    <property type="match status" value="1"/>
</dbReference>
<evidence type="ECO:0000259" key="2">
    <source>
        <dbReference type="Pfam" id="PF00646"/>
    </source>
</evidence>
<dbReference type="NCBIfam" id="TIGR01640">
    <property type="entry name" value="F_box_assoc_1"/>
    <property type="match status" value="1"/>
</dbReference>
<evidence type="ECO:0000256" key="1">
    <source>
        <dbReference type="SAM" id="MobiDB-lite"/>
    </source>
</evidence>
<dbReference type="InterPro" id="IPR036047">
    <property type="entry name" value="F-box-like_dom_sf"/>
</dbReference>
<evidence type="ECO:0000313" key="4">
    <source>
        <dbReference type="EMBL" id="KAF5805990.1"/>
    </source>
</evidence>
<feature type="compositionally biased region" description="Basic residues" evidence="1">
    <location>
        <begin position="1"/>
        <end position="13"/>
    </location>
</feature>
<organism evidence="4 5">
    <name type="scientific">Helianthus annuus</name>
    <name type="common">Common sunflower</name>
    <dbReference type="NCBI Taxonomy" id="4232"/>
    <lineage>
        <taxon>Eukaryota</taxon>
        <taxon>Viridiplantae</taxon>
        <taxon>Streptophyta</taxon>
        <taxon>Embryophyta</taxon>
        <taxon>Tracheophyta</taxon>
        <taxon>Spermatophyta</taxon>
        <taxon>Magnoliopsida</taxon>
        <taxon>eudicotyledons</taxon>
        <taxon>Gunneridae</taxon>
        <taxon>Pentapetalae</taxon>
        <taxon>asterids</taxon>
        <taxon>campanulids</taxon>
        <taxon>Asterales</taxon>
        <taxon>Asteraceae</taxon>
        <taxon>Asteroideae</taxon>
        <taxon>Heliantheae alliance</taxon>
        <taxon>Heliantheae</taxon>
        <taxon>Helianthus</taxon>
    </lineage>
</organism>
<dbReference type="EMBL" id="MNCJ02000320">
    <property type="protein sequence ID" value="KAF5805990.1"/>
    <property type="molecule type" value="Genomic_DNA"/>
</dbReference>
<sequence length="428" mass="49067">MPPRKRPRTKRAPKKAEQEQDGSETPKRVRESRPRGMGKRAMIQAQKKAAQYQGVDYQSSMADAYLSAQILHQIFLQLPTKPLVQLKCLSKLWKRQISDPNFMNLRSRPMIFLPNFPFLAIDNTGTPLMIKLSNPVINPERYREITVAGSFKGILVLVLKYGIPVDHILLEDDIVLYNPFSGEFKELPHSRKFDPCNKYVYGFGYGTTADDLKIVRLKDNSSGRVKSCEVDYKSCEVFSLKYMSWSRPSKFIGDYFVSNSYSGIFANGFLYWNAMRTAHFRTPLILALDLKKMVFSEIEIPDRRSLIRLGTYKGRLCMLCSQVNVEGYELRVMNEHGFGKSWSTVLSFKSSLSMLISYASCVGRMCILDDGKLLMWQPSEQQFVIYDMFKDSHMVVKLLTDFDQKGRLHSLEYVESSVSPSDICSVSI</sequence>
<protein>
    <submittedName>
        <fullName evidence="4">F-box associated interaction domain, F-box-like domain superfamily</fullName>
    </submittedName>
</protein>
<dbReference type="Proteomes" id="UP000215914">
    <property type="component" value="Unassembled WGS sequence"/>
</dbReference>
<dbReference type="InterPro" id="IPR001810">
    <property type="entry name" value="F-box_dom"/>
</dbReference>
<evidence type="ECO:0000259" key="3">
    <source>
        <dbReference type="Pfam" id="PF07734"/>
    </source>
</evidence>
<evidence type="ECO:0000313" key="5">
    <source>
        <dbReference type="Proteomes" id="UP000215914"/>
    </source>
</evidence>
<dbReference type="SUPFAM" id="SSF81383">
    <property type="entry name" value="F-box domain"/>
    <property type="match status" value="1"/>
</dbReference>
<feature type="region of interest" description="Disordered" evidence="1">
    <location>
        <begin position="1"/>
        <end position="39"/>
    </location>
</feature>
<accession>A0A9K3J1G2</accession>
<reference evidence="4" key="1">
    <citation type="journal article" date="2017" name="Nature">
        <title>The sunflower genome provides insights into oil metabolism, flowering and Asterid evolution.</title>
        <authorList>
            <person name="Badouin H."/>
            <person name="Gouzy J."/>
            <person name="Grassa C.J."/>
            <person name="Murat F."/>
            <person name="Staton S.E."/>
            <person name="Cottret L."/>
            <person name="Lelandais-Briere C."/>
            <person name="Owens G.L."/>
            <person name="Carrere S."/>
            <person name="Mayjonade B."/>
            <person name="Legrand L."/>
            <person name="Gill N."/>
            <person name="Kane N.C."/>
            <person name="Bowers J.E."/>
            <person name="Hubner S."/>
            <person name="Bellec A."/>
            <person name="Berard A."/>
            <person name="Berges H."/>
            <person name="Blanchet N."/>
            <person name="Boniface M.C."/>
            <person name="Brunel D."/>
            <person name="Catrice O."/>
            <person name="Chaidir N."/>
            <person name="Claudel C."/>
            <person name="Donnadieu C."/>
            <person name="Faraut T."/>
            <person name="Fievet G."/>
            <person name="Helmstetter N."/>
            <person name="King M."/>
            <person name="Knapp S.J."/>
            <person name="Lai Z."/>
            <person name="Le Paslier M.C."/>
            <person name="Lippi Y."/>
            <person name="Lorenzon L."/>
            <person name="Mandel J.R."/>
            <person name="Marage G."/>
            <person name="Marchand G."/>
            <person name="Marquand E."/>
            <person name="Bret-Mestries E."/>
            <person name="Morien E."/>
            <person name="Nambeesan S."/>
            <person name="Nguyen T."/>
            <person name="Pegot-Espagnet P."/>
            <person name="Pouilly N."/>
            <person name="Raftis F."/>
            <person name="Sallet E."/>
            <person name="Schiex T."/>
            <person name="Thomas J."/>
            <person name="Vandecasteele C."/>
            <person name="Vares D."/>
            <person name="Vear F."/>
            <person name="Vautrin S."/>
            <person name="Crespi M."/>
            <person name="Mangin B."/>
            <person name="Burke J.M."/>
            <person name="Salse J."/>
            <person name="Munos S."/>
            <person name="Vincourt P."/>
            <person name="Rieseberg L.H."/>
            <person name="Langlade N.B."/>
        </authorList>
    </citation>
    <scope>NUCLEOTIDE SEQUENCE</scope>
    <source>
        <tissue evidence="4">Leaves</tissue>
    </source>
</reference>
<dbReference type="AlphaFoldDB" id="A0A9K3J1G2"/>
<keyword evidence="5" id="KW-1185">Reference proteome</keyword>
<dbReference type="InterPro" id="IPR017451">
    <property type="entry name" value="F-box-assoc_interact_dom"/>
</dbReference>
<dbReference type="InterPro" id="IPR006527">
    <property type="entry name" value="F-box-assoc_dom_typ1"/>
</dbReference>
<feature type="domain" description="F-box" evidence="2">
    <location>
        <begin position="70"/>
        <end position="102"/>
    </location>
</feature>
<dbReference type="InterPro" id="IPR050796">
    <property type="entry name" value="SCF_F-box_component"/>
</dbReference>
<dbReference type="Pfam" id="PF07734">
    <property type="entry name" value="FBA_1"/>
    <property type="match status" value="1"/>
</dbReference>
<feature type="compositionally biased region" description="Basic and acidic residues" evidence="1">
    <location>
        <begin position="14"/>
        <end position="34"/>
    </location>
</feature>
<dbReference type="Gramene" id="mRNA:HanXRQr2_Chr05g0215911">
    <property type="protein sequence ID" value="mRNA:HanXRQr2_Chr05g0215911"/>
    <property type="gene ID" value="HanXRQr2_Chr05g0215911"/>
</dbReference>
<dbReference type="Pfam" id="PF00646">
    <property type="entry name" value="F-box"/>
    <property type="match status" value="1"/>
</dbReference>
<dbReference type="PANTHER" id="PTHR31672">
    <property type="entry name" value="BNACNNG10540D PROTEIN"/>
    <property type="match status" value="1"/>
</dbReference>
<proteinExistence type="predicted"/>
<name>A0A9K3J1G2_HELAN</name>
<feature type="domain" description="F-box associated beta-propeller type 1" evidence="3">
    <location>
        <begin position="153"/>
        <end position="419"/>
    </location>
</feature>
<reference evidence="4" key="2">
    <citation type="submission" date="2020-06" db="EMBL/GenBank/DDBJ databases">
        <title>Helianthus annuus Genome sequencing and assembly Release 2.</title>
        <authorList>
            <person name="Gouzy J."/>
            <person name="Langlade N."/>
            <person name="Munos S."/>
        </authorList>
    </citation>
    <scope>NUCLEOTIDE SEQUENCE</scope>
    <source>
        <tissue evidence="4">Leaves</tissue>
    </source>
</reference>